<dbReference type="AlphaFoldDB" id="A0A4D4MSG4"/>
<dbReference type="Proteomes" id="UP000299211">
    <property type="component" value="Unassembled WGS sequence"/>
</dbReference>
<name>A0A4D4MSG4_STRAX</name>
<organism evidence="2 3">
    <name type="scientific">Streptomyces avermitilis</name>
    <dbReference type="NCBI Taxonomy" id="33903"/>
    <lineage>
        <taxon>Bacteria</taxon>
        <taxon>Bacillati</taxon>
        <taxon>Actinomycetota</taxon>
        <taxon>Actinomycetes</taxon>
        <taxon>Kitasatosporales</taxon>
        <taxon>Streptomycetaceae</taxon>
        <taxon>Streptomyces</taxon>
    </lineage>
</organism>
<evidence type="ECO:0000313" key="3">
    <source>
        <dbReference type="Proteomes" id="UP000299211"/>
    </source>
</evidence>
<sequence length="125" mass="13709">MVIPEAVKAPEPEKPGEPSQDELRAAYDYLGLRETSEGLEVTQRGVQSALGTVKKIAREDPSSAEARVMAMGAADDDRIEFLRCVQLDKLSKVMAKRAAGDPAGWASRLLLEFKFRTPLQDSLGY</sequence>
<dbReference type="STRING" id="33903.AQJ43_23610"/>
<feature type="region of interest" description="Disordered" evidence="1">
    <location>
        <begin position="1"/>
        <end position="21"/>
    </location>
</feature>
<accession>A0A4D4MSG4</accession>
<evidence type="ECO:0000313" key="2">
    <source>
        <dbReference type="EMBL" id="GDY74077.1"/>
    </source>
</evidence>
<gene>
    <name evidence="2" type="ORF">SAV31267_035620</name>
</gene>
<feature type="compositionally biased region" description="Basic and acidic residues" evidence="1">
    <location>
        <begin position="8"/>
        <end position="21"/>
    </location>
</feature>
<proteinExistence type="predicted"/>
<reference evidence="2 3" key="1">
    <citation type="submission" date="2019-04" db="EMBL/GenBank/DDBJ databases">
        <title>Draft genome sequences of Streptomyces avermitilis ATCC 31267.</title>
        <authorList>
            <person name="Komaki H."/>
            <person name="Tamura T."/>
            <person name="Hosoyama A."/>
        </authorList>
    </citation>
    <scope>NUCLEOTIDE SEQUENCE [LARGE SCALE GENOMIC DNA]</scope>
    <source>
        <strain evidence="2 3">ATCC 31267</strain>
    </source>
</reference>
<protein>
    <submittedName>
        <fullName evidence="2">Uncharacterized protein</fullName>
    </submittedName>
</protein>
<comment type="caution">
    <text evidence="2">The sequence shown here is derived from an EMBL/GenBank/DDBJ whole genome shotgun (WGS) entry which is preliminary data.</text>
</comment>
<evidence type="ECO:0000256" key="1">
    <source>
        <dbReference type="SAM" id="MobiDB-lite"/>
    </source>
</evidence>
<dbReference type="EMBL" id="BJHY01000001">
    <property type="protein sequence ID" value="GDY74077.1"/>
    <property type="molecule type" value="Genomic_DNA"/>
</dbReference>